<evidence type="ECO:0000313" key="2">
    <source>
        <dbReference type="Proteomes" id="UP000791440"/>
    </source>
</evidence>
<organism evidence="1 2">
    <name type="scientific">Manduca sexta</name>
    <name type="common">Tobacco hawkmoth</name>
    <name type="synonym">Tobacco hornworm</name>
    <dbReference type="NCBI Taxonomy" id="7130"/>
    <lineage>
        <taxon>Eukaryota</taxon>
        <taxon>Metazoa</taxon>
        <taxon>Ecdysozoa</taxon>
        <taxon>Arthropoda</taxon>
        <taxon>Hexapoda</taxon>
        <taxon>Insecta</taxon>
        <taxon>Pterygota</taxon>
        <taxon>Neoptera</taxon>
        <taxon>Endopterygota</taxon>
        <taxon>Lepidoptera</taxon>
        <taxon>Glossata</taxon>
        <taxon>Ditrysia</taxon>
        <taxon>Bombycoidea</taxon>
        <taxon>Sphingidae</taxon>
        <taxon>Sphinginae</taxon>
        <taxon>Sphingini</taxon>
        <taxon>Manduca</taxon>
    </lineage>
</organism>
<sequence length="73" mass="8378">MNSAPADVVQSHAATAHYALTHRRTFLSAEINGIIDYADTLYNDMEGQNLLKVIFAKYRCNDFLCLHKFWTLK</sequence>
<name>A0A921ZWY4_MANSE</name>
<protein>
    <submittedName>
        <fullName evidence="1">Uncharacterized protein</fullName>
    </submittedName>
</protein>
<keyword evidence="2" id="KW-1185">Reference proteome</keyword>
<dbReference type="Proteomes" id="UP000791440">
    <property type="component" value="Unassembled WGS sequence"/>
</dbReference>
<evidence type="ECO:0000313" key="1">
    <source>
        <dbReference type="EMBL" id="KAG6465732.1"/>
    </source>
</evidence>
<dbReference type="AlphaFoldDB" id="A0A921ZWY4"/>
<proteinExistence type="predicted"/>
<comment type="caution">
    <text evidence="1">The sequence shown here is derived from an EMBL/GenBank/DDBJ whole genome shotgun (WGS) entry which is preliminary data.</text>
</comment>
<dbReference type="EMBL" id="JH669703">
    <property type="protein sequence ID" value="KAG6465732.1"/>
    <property type="molecule type" value="Genomic_DNA"/>
</dbReference>
<reference evidence="1" key="1">
    <citation type="journal article" date="2016" name="Insect Biochem. Mol. Biol.">
        <title>Multifaceted biological insights from a draft genome sequence of the tobacco hornworm moth, Manduca sexta.</title>
        <authorList>
            <person name="Kanost M.R."/>
            <person name="Arrese E.L."/>
            <person name="Cao X."/>
            <person name="Chen Y.R."/>
            <person name="Chellapilla S."/>
            <person name="Goldsmith M.R."/>
            <person name="Grosse-Wilde E."/>
            <person name="Heckel D.G."/>
            <person name="Herndon N."/>
            <person name="Jiang H."/>
            <person name="Papanicolaou A."/>
            <person name="Qu J."/>
            <person name="Soulages J.L."/>
            <person name="Vogel H."/>
            <person name="Walters J."/>
            <person name="Waterhouse R.M."/>
            <person name="Ahn S.J."/>
            <person name="Almeida F.C."/>
            <person name="An C."/>
            <person name="Aqrawi P."/>
            <person name="Bretschneider A."/>
            <person name="Bryant W.B."/>
            <person name="Bucks S."/>
            <person name="Chao H."/>
            <person name="Chevignon G."/>
            <person name="Christen J.M."/>
            <person name="Clarke D.F."/>
            <person name="Dittmer N.T."/>
            <person name="Ferguson L.C.F."/>
            <person name="Garavelou S."/>
            <person name="Gordon K.H.J."/>
            <person name="Gunaratna R.T."/>
            <person name="Han Y."/>
            <person name="Hauser F."/>
            <person name="He Y."/>
            <person name="Heidel-Fischer H."/>
            <person name="Hirsh A."/>
            <person name="Hu Y."/>
            <person name="Jiang H."/>
            <person name="Kalra D."/>
            <person name="Klinner C."/>
            <person name="Konig C."/>
            <person name="Kovar C."/>
            <person name="Kroll A.R."/>
            <person name="Kuwar S.S."/>
            <person name="Lee S.L."/>
            <person name="Lehman R."/>
            <person name="Li K."/>
            <person name="Li Z."/>
            <person name="Liang H."/>
            <person name="Lovelace S."/>
            <person name="Lu Z."/>
            <person name="Mansfield J.H."/>
            <person name="McCulloch K.J."/>
            <person name="Mathew T."/>
            <person name="Morton B."/>
            <person name="Muzny D.M."/>
            <person name="Neunemann D."/>
            <person name="Ongeri F."/>
            <person name="Pauchet Y."/>
            <person name="Pu L.L."/>
            <person name="Pyrousis I."/>
            <person name="Rao X.J."/>
            <person name="Redding A."/>
            <person name="Roesel C."/>
            <person name="Sanchez-Gracia A."/>
            <person name="Schaack S."/>
            <person name="Shukla A."/>
            <person name="Tetreau G."/>
            <person name="Wang Y."/>
            <person name="Xiong G.H."/>
            <person name="Traut W."/>
            <person name="Walsh T.K."/>
            <person name="Worley K.C."/>
            <person name="Wu D."/>
            <person name="Wu W."/>
            <person name="Wu Y.Q."/>
            <person name="Zhang X."/>
            <person name="Zou Z."/>
            <person name="Zucker H."/>
            <person name="Briscoe A.D."/>
            <person name="Burmester T."/>
            <person name="Clem R.J."/>
            <person name="Feyereisen R."/>
            <person name="Grimmelikhuijzen C.J.P."/>
            <person name="Hamodrakas S.J."/>
            <person name="Hansson B.S."/>
            <person name="Huguet E."/>
            <person name="Jermiin L.S."/>
            <person name="Lan Q."/>
            <person name="Lehman H.K."/>
            <person name="Lorenzen M."/>
            <person name="Merzendorfer H."/>
            <person name="Michalopoulos I."/>
            <person name="Morton D.B."/>
            <person name="Muthukrishnan S."/>
            <person name="Oakeshott J.G."/>
            <person name="Palmer W."/>
            <person name="Park Y."/>
            <person name="Passarelli A.L."/>
            <person name="Rozas J."/>
            <person name="Schwartz L.M."/>
            <person name="Smith W."/>
            <person name="Southgate A."/>
            <person name="Vilcinskas A."/>
            <person name="Vogt R."/>
            <person name="Wang P."/>
            <person name="Werren J."/>
            <person name="Yu X.Q."/>
            <person name="Zhou J.J."/>
            <person name="Brown S.J."/>
            <person name="Scherer S.E."/>
            <person name="Richards S."/>
            <person name="Blissard G.W."/>
        </authorList>
    </citation>
    <scope>NUCLEOTIDE SEQUENCE</scope>
</reference>
<reference evidence="1" key="2">
    <citation type="submission" date="2020-12" db="EMBL/GenBank/DDBJ databases">
        <authorList>
            <person name="Kanost M."/>
        </authorList>
    </citation>
    <scope>NUCLEOTIDE SEQUENCE</scope>
</reference>
<accession>A0A921ZWY4</accession>
<gene>
    <name evidence="1" type="ORF">O3G_MSEX015355</name>
</gene>